<dbReference type="EMBL" id="JBEXPZ010000004">
    <property type="protein sequence ID" value="MET9843862.1"/>
    <property type="molecule type" value="Genomic_DNA"/>
</dbReference>
<dbReference type="SUPFAM" id="SSF47413">
    <property type="entry name" value="lambda repressor-like DNA-binding domains"/>
    <property type="match status" value="1"/>
</dbReference>
<feature type="domain" description="HTH cro/C1-type" evidence="2">
    <location>
        <begin position="13"/>
        <end position="70"/>
    </location>
</feature>
<evidence type="ECO:0000313" key="3">
    <source>
        <dbReference type="EMBL" id="MET9843862.1"/>
    </source>
</evidence>
<name>A0ABV2URP5_9ACTN</name>
<reference evidence="3 4" key="1">
    <citation type="submission" date="2024-06" db="EMBL/GenBank/DDBJ databases">
        <title>The Natural Products Discovery Center: Release of the First 8490 Sequenced Strains for Exploring Actinobacteria Biosynthetic Diversity.</title>
        <authorList>
            <person name="Kalkreuter E."/>
            <person name="Kautsar S.A."/>
            <person name="Yang D."/>
            <person name="Bader C.D."/>
            <person name="Teijaro C.N."/>
            <person name="Fluegel L."/>
            <person name="Davis C.M."/>
            <person name="Simpson J.R."/>
            <person name="Lauterbach L."/>
            <person name="Steele A.D."/>
            <person name="Gui C."/>
            <person name="Meng S."/>
            <person name="Li G."/>
            <person name="Viehrig K."/>
            <person name="Ye F."/>
            <person name="Su P."/>
            <person name="Kiefer A.F."/>
            <person name="Nichols A."/>
            <person name="Cepeda A.J."/>
            <person name="Yan W."/>
            <person name="Fan B."/>
            <person name="Jiang Y."/>
            <person name="Adhikari A."/>
            <person name="Zheng C.-J."/>
            <person name="Schuster L."/>
            <person name="Cowan T.M."/>
            <person name="Smanski M.J."/>
            <person name="Chevrette M.G."/>
            <person name="De Carvalho L.P.S."/>
            <person name="Shen B."/>
        </authorList>
    </citation>
    <scope>NUCLEOTIDE SEQUENCE [LARGE SCALE GENOMIC DNA]</scope>
    <source>
        <strain evidence="3 4">NPDC006434</strain>
    </source>
</reference>
<evidence type="ECO:0000313" key="4">
    <source>
        <dbReference type="Proteomes" id="UP001550210"/>
    </source>
</evidence>
<dbReference type="RefSeq" id="WP_355392387.1">
    <property type="nucleotide sequence ID" value="NZ_JBEXPZ010000004.1"/>
</dbReference>
<dbReference type="CDD" id="cd00093">
    <property type="entry name" value="HTH_XRE"/>
    <property type="match status" value="1"/>
</dbReference>
<dbReference type="InterPro" id="IPR001387">
    <property type="entry name" value="Cro/C1-type_HTH"/>
</dbReference>
<sequence length="189" mass="21272">MDRPPFCAANAMAARERTGLSPHDVARQMDVLDAPVDPELVVAWESGTYFPTEPQLFALADVLWCRTTELMGIMQPRTLAEHRLARQFSVTRLTRTIGMDSAEYMKAEERNRWPGNFFQTLSLLHALNISMRQLEASCDLYDVEEITSSLTEHRPRRIRLWPRRPAAPAAGARDAAAPTADAGPVQPER</sequence>
<gene>
    <name evidence="3" type="ORF">ABZZ21_04625</name>
</gene>
<feature type="region of interest" description="Disordered" evidence="1">
    <location>
        <begin position="157"/>
        <end position="189"/>
    </location>
</feature>
<comment type="caution">
    <text evidence="3">The sequence shown here is derived from an EMBL/GenBank/DDBJ whole genome shotgun (WGS) entry which is preliminary data.</text>
</comment>
<dbReference type="Proteomes" id="UP001550210">
    <property type="component" value="Unassembled WGS sequence"/>
</dbReference>
<organism evidence="3 4">
    <name type="scientific">Streptomyces ossamyceticus</name>
    <dbReference type="NCBI Taxonomy" id="249581"/>
    <lineage>
        <taxon>Bacteria</taxon>
        <taxon>Bacillati</taxon>
        <taxon>Actinomycetota</taxon>
        <taxon>Actinomycetes</taxon>
        <taxon>Kitasatosporales</taxon>
        <taxon>Streptomycetaceae</taxon>
        <taxon>Streptomyces</taxon>
    </lineage>
</organism>
<accession>A0ABV2URP5</accession>
<proteinExistence type="predicted"/>
<dbReference type="Gene3D" id="1.10.260.40">
    <property type="entry name" value="lambda repressor-like DNA-binding domains"/>
    <property type="match status" value="1"/>
</dbReference>
<protein>
    <submittedName>
        <fullName evidence="3">Helix-turn-helix transcriptional regulator</fullName>
    </submittedName>
</protein>
<keyword evidence="4" id="KW-1185">Reference proteome</keyword>
<feature type="compositionally biased region" description="Low complexity" evidence="1">
    <location>
        <begin position="163"/>
        <end position="189"/>
    </location>
</feature>
<evidence type="ECO:0000256" key="1">
    <source>
        <dbReference type="SAM" id="MobiDB-lite"/>
    </source>
</evidence>
<dbReference type="PROSITE" id="PS50943">
    <property type="entry name" value="HTH_CROC1"/>
    <property type="match status" value="1"/>
</dbReference>
<evidence type="ECO:0000259" key="2">
    <source>
        <dbReference type="PROSITE" id="PS50943"/>
    </source>
</evidence>
<dbReference type="InterPro" id="IPR010982">
    <property type="entry name" value="Lambda_DNA-bd_dom_sf"/>
</dbReference>